<reference evidence="1 2" key="1">
    <citation type="submission" date="2023-01" db="EMBL/GenBank/DDBJ databases">
        <authorList>
            <person name="Whitehead M."/>
        </authorList>
    </citation>
    <scope>NUCLEOTIDE SEQUENCE [LARGE SCALE GENOMIC DNA]</scope>
</reference>
<proteinExistence type="predicted"/>
<dbReference type="Proteomes" id="UP001160148">
    <property type="component" value="Unassembled WGS sequence"/>
</dbReference>
<dbReference type="AlphaFoldDB" id="A0AAV0WPN2"/>
<name>A0AAV0WPN2_9HEMI</name>
<gene>
    <name evidence="1" type="ORF">MEUPH1_LOCUS13391</name>
</gene>
<evidence type="ECO:0000313" key="1">
    <source>
        <dbReference type="EMBL" id="CAI6357802.1"/>
    </source>
</evidence>
<evidence type="ECO:0000313" key="2">
    <source>
        <dbReference type="Proteomes" id="UP001160148"/>
    </source>
</evidence>
<keyword evidence="2" id="KW-1185">Reference proteome</keyword>
<dbReference type="EMBL" id="CARXXK010000002">
    <property type="protein sequence ID" value="CAI6357802.1"/>
    <property type="molecule type" value="Genomic_DNA"/>
</dbReference>
<sequence length="103" mass="11679">MHWHALPPRRVTAVRNFVVNTGFSRSAKGSMKTPPTFAVRSDPHYRLNSRIVASNFTSRAHYTYSSRKRSIAIDPTTLLSTCAAAVSVRDNHIAKYNRCRDRC</sequence>
<protein>
    <submittedName>
        <fullName evidence="1">Uncharacterized protein</fullName>
    </submittedName>
</protein>
<comment type="caution">
    <text evidence="1">The sequence shown here is derived from an EMBL/GenBank/DDBJ whole genome shotgun (WGS) entry which is preliminary data.</text>
</comment>
<accession>A0AAV0WPN2</accession>
<organism evidence="1 2">
    <name type="scientific">Macrosiphum euphorbiae</name>
    <name type="common">potato aphid</name>
    <dbReference type="NCBI Taxonomy" id="13131"/>
    <lineage>
        <taxon>Eukaryota</taxon>
        <taxon>Metazoa</taxon>
        <taxon>Ecdysozoa</taxon>
        <taxon>Arthropoda</taxon>
        <taxon>Hexapoda</taxon>
        <taxon>Insecta</taxon>
        <taxon>Pterygota</taxon>
        <taxon>Neoptera</taxon>
        <taxon>Paraneoptera</taxon>
        <taxon>Hemiptera</taxon>
        <taxon>Sternorrhyncha</taxon>
        <taxon>Aphidomorpha</taxon>
        <taxon>Aphidoidea</taxon>
        <taxon>Aphididae</taxon>
        <taxon>Macrosiphini</taxon>
        <taxon>Macrosiphum</taxon>
    </lineage>
</organism>